<name>A0A2Y9BC39_9FIRM</name>
<protein>
    <submittedName>
        <fullName evidence="3">Uncharacterized protein DUF4179</fullName>
    </submittedName>
</protein>
<accession>A0A2Y9BC39</accession>
<sequence length="247" mass="28388">MDKRFEQIPVSEKLDGVIDHCMEQLHKEQKSKRKKWMKKTFISLGTAAAVFVCAVFFGASNPNAAESIPLIGHITRLMQGEQKPAQEYIQESNGVKITVSEVTHDNHWISMNVVFYSKSGFPQEMYASTSGTECGLLEFISEIRFDFYDQTIADSSYMKGSFTDENTYSGKINIPIDQRIPASARKDIKIPKEFDFIWNISIIYDWPYDLWEYALNEEKPYHTSFLPNNGFGGTWDFQFSIPLNVNQ</sequence>
<dbReference type="Gene3D" id="2.60.40.1630">
    <property type="entry name" value="bacillus anthracis domain"/>
    <property type="match status" value="1"/>
</dbReference>
<keyword evidence="1" id="KW-0472">Membrane</keyword>
<dbReference type="RefSeq" id="WP_109730643.1">
    <property type="nucleotide sequence ID" value="NZ_BAAACK010000019.1"/>
</dbReference>
<evidence type="ECO:0000256" key="1">
    <source>
        <dbReference type="SAM" id="Phobius"/>
    </source>
</evidence>
<keyword evidence="1" id="KW-0812">Transmembrane</keyword>
<gene>
    <name evidence="3" type="ORF">A8806_10467</name>
</gene>
<proteinExistence type="predicted"/>
<evidence type="ECO:0000259" key="2">
    <source>
        <dbReference type="Pfam" id="PF13786"/>
    </source>
</evidence>
<dbReference type="Proteomes" id="UP000245845">
    <property type="component" value="Unassembled WGS sequence"/>
</dbReference>
<dbReference type="OrthoDB" id="2017214at2"/>
<reference evidence="3 4" key="1">
    <citation type="submission" date="2018-05" db="EMBL/GenBank/DDBJ databases">
        <title>The Hungate 1000. A catalogue of reference genomes from the rumen microbiome.</title>
        <authorList>
            <person name="Kelly W."/>
        </authorList>
    </citation>
    <scope>NUCLEOTIDE SEQUENCE [LARGE SCALE GENOMIC DNA]</scope>
    <source>
        <strain evidence="3 4">NLAE-zl-C242</strain>
    </source>
</reference>
<dbReference type="Pfam" id="PF13786">
    <property type="entry name" value="DUF4179"/>
    <property type="match status" value="1"/>
</dbReference>
<evidence type="ECO:0000313" key="4">
    <source>
        <dbReference type="Proteomes" id="UP000245845"/>
    </source>
</evidence>
<organism evidence="3 4">
    <name type="scientific">Faecalicatena orotica</name>
    <dbReference type="NCBI Taxonomy" id="1544"/>
    <lineage>
        <taxon>Bacteria</taxon>
        <taxon>Bacillati</taxon>
        <taxon>Bacillota</taxon>
        <taxon>Clostridia</taxon>
        <taxon>Lachnospirales</taxon>
        <taxon>Lachnospiraceae</taxon>
        <taxon>Faecalicatena</taxon>
    </lineage>
</organism>
<dbReference type="InterPro" id="IPR025436">
    <property type="entry name" value="DUF4179"/>
</dbReference>
<keyword evidence="1" id="KW-1133">Transmembrane helix</keyword>
<evidence type="ECO:0000313" key="3">
    <source>
        <dbReference type="EMBL" id="PWJ30202.1"/>
    </source>
</evidence>
<comment type="caution">
    <text evidence="3">The sequence shown here is derived from an EMBL/GenBank/DDBJ whole genome shotgun (WGS) entry which is preliminary data.</text>
</comment>
<keyword evidence="4" id="KW-1185">Reference proteome</keyword>
<dbReference type="EMBL" id="QGDL01000004">
    <property type="protein sequence ID" value="PWJ30202.1"/>
    <property type="molecule type" value="Genomic_DNA"/>
</dbReference>
<feature type="transmembrane region" description="Helical" evidence="1">
    <location>
        <begin position="40"/>
        <end position="59"/>
    </location>
</feature>
<dbReference type="AlphaFoldDB" id="A0A2Y9BC39"/>
<feature type="domain" description="DUF4179" evidence="2">
    <location>
        <begin position="34"/>
        <end position="106"/>
    </location>
</feature>